<reference evidence="2 3" key="1">
    <citation type="submission" date="2010-12" db="EMBL/GenBank/DDBJ databases">
        <authorList>
            <person name="Muzny D."/>
            <person name="Qin X."/>
            <person name="Deng J."/>
            <person name="Jiang H."/>
            <person name="Liu Y."/>
            <person name="Qu J."/>
            <person name="Song X.-Z."/>
            <person name="Zhang L."/>
            <person name="Thornton R."/>
            <person name="Coyle M."/>
            <person name="Francisco L."/>
            <person name="Jackson L."/>
            <person name="Javaid M."/>
            <person name="Korchina V."/>
            <person name="Kovar C."/>
            <person name="Mata R."/>
            <person name="Mathew T."/>
            <person name="Ngo R."/>
            <person name="Nguyen L."/>
            <person name="Nguyen N."/>
            <person name="Okwuonu G."/>
            <person name="Ongeri F."/>
            <person name="Pham C."/>
            <person name="Simmons D."/>
            <person name="Wilczek-Boney K."/>
            <person name="Hale W."/>
            <person name="Jakkamsetti A."/>
            <person name="Pham P."/>
            <person name="Ruth R."/>
            <person name="San Lucas F."/>
            <person name="Warren J."/>
            <person name="Zhang J."/>
            <person name="Zhao Z."/>
            <person name="Zhou C."/>
            <person name="Zhu D."/>
            <person name="Lee S."/>
            <person name="Bess C."/>
            <person name="Blankenburg K."/>
            <person name="Forbes L."/>
            <person name="Fu Q."/>
            <person name="Gubbala S."/>
            <person name="Hirani K."/>
            <person name="Jayaseelan J.C."/>
            <person name="Lara F."/>
            <person name="Munidasa M."/>
            <person name="Palculict T."/>
            <person name="Patil S."/>
            <person name="Pu L.-L."/>
            <person name="Saada N."/>
            <person name="Tang L."/>
            <person name="Weissenberger G."/>
            <person name="Zhu Y."/>
            <person name="Hemphill L."/>
            <person name="Shang Y."/>
            <person name="Youmans B."/>
            <person name="Ayvaz T."/>
            <person name="Ross M."/>
            <person name="Santibanez J."/>
            <person name="Aqrawi P."/>
            <person name="Gross S."/>
            <person name="Joshi V."/>
            <person name="Fowler G."/>
            <person name="Nazareth L."/>
            <person name="Reid J."/>
            <person name="Worley K."/>
            <person name="Petrosino J."/>
            <person name="Highlander S."/>
            <person name="Gibbs R."/>
        </authorList>
    </citation>
    <scope>NUCLEOTIDE SEQUENCE [LARGE SCALE GENOMIC DNA]</scope>
    <source>
        <strain evidence="2 3">ATCC 51333</strain>
    </source>
</reference>
<evidence type="ECO:0000313" key="3">
    <source>
        <dbReference type="Proteomes" id="UP000005573"/>
    </source>
</evidence>
<dbReference type="HOGENOM" id="CLU_070063_0_0_11"/>
<dbReference type="Pfam" id="PF12684">
    <property type="entry name" value="DUF3799"/>
    <property type="match status" value="1"/>
</dbReference>
<protein>
    <recommendedName>
        <fullName evidence="1">Putative exodeoxyribonuclease 8 PDDEXK-like domain-containing protein</fullName>
    </recommendedName>
</protein>
<comment type="caution">
    <text evidence="2">The sequence shown here is derived from an EMBL/GenBank/DDBJ whole genome shotgun (WGS) entry which is preliminary data.</text>
</comment>
<organism evidence="2 3">
    <name type="scientific">Mobiluncus curtisii ATCC 51333</name>
    <dbReference type="NCBI Taxonomy" id="887326"/>
    <lineage>
        <taxon>Bacteria</taxon>
        <taxon>Bacillati</taxon>
        <taxon>Actinomycetota</taxon>
        <taxon>Actinomycetes</taxon>
        <taxon>Actinomycetales</taxon>
        <taxon>Actinomycetaceae</taxon>
        <taxon>Mobiluncus</taxon>
    </lineage>
</organism>
<sequence>MKKLETLKPPNDLHEIAGGKYDMPNPAYHSMHWTLSSSGARNILKSAIRFHYEQTHPKPQSKAFEDGTLWHAWMLEGGRNVEFVDAKNWLTKAAKQAKEDIKARGKIPALESDKTVLEDALRALMSNPDAADLLNPLEGEAEASYFTTDPETGVLLRTRPDWLTWKNGRLTIVDYKTTMDATPEGFTKSAASFGYHQQAAWYLDQLKAVYGVDDAEFVFIAQEKEPPYITGVYTLDMPALMEGQDANRDAINLFARYERDGWPETCRGKTELSLPAWAFRR</sequence>
<dbReference type="EMBL" id="AEPY01000011">
    <property type="protein sequence ID" value="EFU79666.1"/>
    <property type="molecule type" value="Genomic_DNA"/>
</dbReference>
<gene>
    <name evidence="2" type="ORF">HMPREF0388_1769</name>
</gene>
<evidence type="ECO:0000259" key="1">
    <source>
        <dbReference type="Pfam" id="PF12684"/>
    </source>
</evidence>
<feature type="domain" description="Putative exodeoxyribonuclease 8 PDDEXK-like" evidence="1">
    <location>
        <begin position="36"/>
        <end position="266"/>
    </location>
</feature>
<dbReference type="InterPro" id="IPR024432">
    <property type="entry name" value="Put_RecE_PDDEXK-like_dom"/>
</dbReference>
<dbReference type="Gene3D" id="3.90.320.10">
    <property type="match status" value="1"/>
</dbReference>
<dbReference type="RefSeq" id="WP_004010144.1">
    <property type="nucleotide sequence ID" value="NZ_GL622340.1"/>
</dbReference>
<proteinExistence type="predicted"/>
<dbReference type="AlphaFoldDB" id="E6M136"/>
<accession>E6M136</accession>
<dbReference type="InterPro" id="IPR011604">
    <property type="entry name" value="PDDEXK-like_dom_sf"/>
</dbReference>
<evidence type="ECO:0000313" key="2">
    <source>
        <dbReference type="EMBL" id="EFU79666.1"/>
    </source>
</evidence>
<dbReference type="Proteomes" id="UP000005573">
    <property type="component" value="Unassembled WGS sequence"/>
</dbReference>
<name>E6M136_9ACTO</name>